<name>A0A6A1UPW0_9ROSI</name>
<sequence>MARQLLPVFVHQYLLLSAGEAEHVGSLGEESWVQSEKISVHIPEGECGGVTSTAATLLTKVECMKREQEQECMGVEHEEHMQKEQEHMRKEQERLRAEISKELEKKMSSVIEKKMSDMSKRLFSQFGGSKR</sequence>
<keyword evidence="4" id="KW-1185">Reference proteome</keyword>
<evidence type="ECO:0000313" key="4">
    <source>
        <dbReference type="Proteomes" id="UP000516437"/>
    </source>
</evidence>
<proteinExistence type="predicted"/>
<keyword evidence="2" id="KW-0732">Signal</keyword>
<evidence type="ECO:0000313" key="3">
    <source>
        <dbReference type="EMBL" id="KAB1202342.1"/>
    </source>
</evidence>
<feature type="region of interest" description="Disordered" evidence="1">
    <location>
        <begin position="74"/>
        <end position="93"/>
    </location>
</feature>
<reference evidence="3 4" key="1">
    <citation type="journal article" date="2019" name="Plant Biotechnol. J.">
        <title>The red bayberry genome and genetic basis of sex determination.</title>
        <authorList>
            <person name="Jia H.M."/>
            <person name="Jia H.J."/>
            <person name="Cai Q.L."/>
            <person name="Wang Y."/>
            <person name="Zhao H.B."/>
            <person name="Yang W.F."/>
            <person name="Wang G.Y."/>
            <person name="Li Y.H."/>
            <person name="Zhan D.L."/>
            <person name="Shen Y.T."/>
            <person name="Niu Q.F."/>
            <person name="Chang L."/>
            <person name="Qiu J."/>
            <person name="Zhao L."/>
            <person name="Xie H.B."/>
            <person name="Fu W.Y."/>
            <person name="Jin J."/>
            <person name="Li X.W."/>
            <person name="Jiao Y."/>
            <person name="Zhou C.C."/>
            <person name="Tu T."/>
            <person name="Chai C.Y."/>
            <person name="Gao J.L."/>
            <person name="Fan L.J."/>
            <person name="van de Weg E."/>
            <person name="Wang J.Y."/>
            <person name="Gao Z.S."/>
        </authorList>
    </citation>
    <scope>NUCLEOTIDE SEQUENCE [LARGE SCALE GENOMIC DNA]</scope>
    <source>
        <tissue evidence="3">Leaves</tissue>
    </source>
</reference>
<feature type="chain" id="PRO_5025388581" evidence="2">
    <location>
        <begin position="22"/>
        <end position="131"/>
    </location>
</feature>
<dbReference type="EMBL" id="RXIC02000026">
    <property type="protein sequence ID" value="KAB1202342.1"/>
    <property type="molecule type" value="Genomic_DNA"/>
</dbReference>
<gene>
    <name evidence="3" type="ORF">CJ030_MR8G010740</name>
</gene>
<evidence type="ECO:0000256" key="1">
    <source>
        <dbReference type="SAM" id="MobiDB-lite"/>
    </source>
</evidence>
<organism evidence="3 4">
    <name type="scientific">Morella rubra</name>
    <name type="common">Chinese bayberry</name>
    <dbReference type="NCBI Taxonomy" id="262757"/>
    <lineage>
        <taxon>Eukaryota</taxon>
        <taxon>Viridiplantae</taxon>
        <taxon>Streptophyta</taxon>
        <taxon>Embryophyta</taxon>
        <taxon>Tracheophyta</taxon>
        <taxon>Spermatophyta</taxon>
        <taxon>Magnoliopsida</taxon>
        <taxon>eudicotyledons</taxon>
        <taxon>Gunneridae</taxon>
        <taxon>Pentapetalae</taxon>
        <taxon>rosids</taxon>
        <taxon>fabids</taxon>
        <taxon>Fagales</taxon>
        <taxon>Myricaceae</taxon>
        <taxon>Morella</taxon>
    </lineage>
</organism>
<comment type="caution">
    <text evidence="3">The sequence shown here is derived from an EMBL/GenBank/DDBJ whole genome shotgun (WGS) entry which is preliminary data.</text>
</comment>
<dbReference type="AlphaFoldDB" id="A0A6A1UPW0"/>
<accession>A0A6A1UPW0</accession>
<evidence type="ECO:0000256" key="2">
    <source>
        <dbReference type="SAM" id="SignalP"/>
    </source>
</evidence>
<dbReference type="Proteomes" id="UP000516437">
    <property type="component" value="Chromosome 8"/>
</dbReference>
<feature type="signal peptide" evidence="2">
    <location>
        <begin position="1"/>
        <end position="21"/>
    </location>
</feature>
<protein>
    <submittedName>
        <fullName evidence="3">Uncharacterized protein</fullName>
    </submittedName>
</protein>